<reference evidence="1 2" key="1">
    <citation type="journal article" date="2017" name="Nat. Microbiol.">
        <title>Natural product diversity associated with the nematode symbionts Photorhabdus and Xenorhabdus.</title>
        <authorList>
            <person name="Tobias N.J."/>
            <person name="Wolff H."/>
            <person name="Djahanschiri B."/>
            <person name="Grundmann F."/>
            <person name="Kronenwerth M."/>
            <person name="Shi Y.M."/>
            <person name="Simonyi S."/>
            <person name="Grun P."/>
            <person name="Shapiro-Ilan D."/>
            <person name="Pidot S.J."/>
            <person name="Stinear T.P."/>
            <person name="Ebersberger I."/>
            <person name="Bode H.B."/>
        </authorList>
    </citation>
    <scope>NUCLEOTIDE SEQUENCE [LARGE SCALE GENOMIC DNA]</scope>
    <source>
        <strain evidence="1 2">DSM 17902</strain>
    </source>
</reference>
<accession>A0A2D0JVZ1</accession>
<dbReference type="AlphaFoldDB" id="A0A2D0JVZ1"/>
<dbReference type="OrthoDB" id="6614981at2"/>
<dbReference type="Proteomes" id="UP000221980">
    <property type="component" value="Unassembled WGS sequence"/>
</dbReference>
<proteinExistence type="predicted"/>
<name>A0A2D0JVZ1_9GAMM</name>
<sequence>MDGAKDIAEGMVSAITDNDSGFFTGFAAGLLDIPVDMFYLGYDFLDTEHRHENENDKYRFANMVKENTLSMESIERVIQIIFEEYFSKLSDEQKRRLVETKVGRIFGGMVGKQVIFGSHLGAIFGSRWLTKFVGSTTVLSVISIGSSVSRAIYTSRELSERNPELYMKLRREGNLDLLYFLVENKMDPYVRALENYNKNNELFNAIFDDFVSELDK</sequence>
<gene>
    <name evidence="1" type="ORF">Xmir_00570</name>
</gene>
<evidence type="ECO:0000313" key="1">
    <source>
        <dbReference type="EMBL" id="PHM50390.1"/>
    </source>
</evidence>
<keyword evidence="2" id="KW-1185">Reference proteome</keyword>
<dbReference type="EMBL" id="NITZ01000002">
    <property type="protein sequence ID" value="PHM50390.1"/>
    <property type="molecule type" value="Genomic_DNA"/>
</dbReference>
<protein>
    <submittedName>
        <fullName evidence="1">Uncharacterized protein</fullName>
    </submittedName>
</protein>
<dbReference type="RefSeq" id="WP_099112941.1">
    <property type="nucleotide sequence ID" value="NZ_CAWNQI010000051.1"/>
</dbReference>
<evidence type="ECO:0000313" key="2">
    <source>
        <dbReference type="Proteomes" id="UP000221980"/>
    </source>
</evidence>
<organism evidence="1 2">
    <name type="scientific">Xenorhabdus miraniensis</name>
    <dbReference type="NCBI Taxonomy" id="351674"/>
    <lineage>
        <taxon>Bacteria</taxon>
        <taxon>Pseudomonadati</taxon>
        <taxon>Pseudomonadota</taxon>
        <taxon>Gammaproteobacteria</taxon>
        <taxon>Enterobacterales</taxon>
        <taxon>Morganellaceae</taxon>
        <taxon>Xenorhabdus</taxon>
    </lineage>
</organism>
<comment type="caution">
    <text evidence="1">The sequence shown here is derived from an EMBL/GenBank/DDBJ whole genome shotgun (WGS) entry which is preliminary data.</text>
</comment>